<dbReference type="InterPro" id="IPR029069">
    <property type="entry name" value="HotDog_dom_sf"/>
</dbReference>
<organism evidence="2">
    <name type="scientific">bioreactor metagenome</name>
    <dbReference type="NCBI Taxonomy" id="1076179"/>
    <lineage>
        <taxon>unclassified sequences</taxon>
        <taxon>metagenomes</taxon>
        <taxon>ecological metagenomes</taxon>
    </lineage>
</organism>
<dbReference type="Gene3D" id="3.10.129.10">
    <property type="entry name" value="Hotdog Thioesterase"/>
    <property type="match status" value="1"/>
</dbReference>
<name>A0A645EUT8_9ZZZZ</name>
<reference evidence="2" key="1">
    <citation type="submission" date="2019-08" db="EMBL/GenBank/DDBJ databases">
        <authorList>
            <person name="Kucharzyk K."/>
            <person name="Murdoch R.W."/>
            <person name="Higgins S."/>
            <person name="Loffler F."/>
        </authorList>
    </citation>
    <scope>NUCLEOTIDE SEQUENCE</scope>
</reference>
<gene>
    <name evidence="2" type="ORF">SDC9_152446</name>
</gene>
<dbReference type="InterPro" id="IPR052342">
    <property type="entry name" value="MCH/BMMD"/>
</dbReference>
<comment type="caution">
    <text evidence="2">The sequence shown here is derived from an EMBL/GenBank/DDBJ whole genome shotgun (WGS) entry which is preliminary data.</text>
</comment>
<dbReference type="EMBL" id="VSSQ01051109">
    <property type="protein sequence ID" value="MPN05196.1"/>
    <property type="molecule type" value="Genomic_DNA"/>
</dbReference>
<dbReference type="PANTHER" id="PTHR43664">
    <property type="entry name" value="MONOAMINE OXIDASE-RELATED"/>
    <property type="match status" value="1"/>
</dbReference>
<evidence type="ECO:0000313" key="2">
    <source>
        <dbReference type="EMBL" id="MPN05196.1"/>
    </source>
</evidence>
<sequence length="165" mass="18136">MGDRGCQTQAARTPATGDLLSAMKFADFHAGQRITAGPYLLSEEEILTFARQYDPQWFHTDVTRASSGPFNGLIASGWQTCAIAMRLVADAALHDSESFASPGIDHVKWPAPVRPGDALSLTATVLETRITRKGLGVLRWRWELHNQANEQVLELEATSLFRLTA</sequence>
<accession>A0A645EUT8</accession>
<dbReference type="CDD" id="cd03454">
    <property type="entry name" value="YdeM"/>
    <property type="match status" value="1"/>
</dbReference>
<evidence type="ECO:0000259" key="1">
    <source>
        <dbReference type="Pfam" id="PF01575"/>
    </source>
</evidence>
<feature type="domain" description="MaoC-like" evidence="1">
    <location>
        <begin position="37"/>
        <end position="132"/>
    </location>
</feature>
<dbReference type="Pfam" id="PF01575">
    <property type="entry name" value="MaoC_dehydratas"/>
    <property type="match status" value="1"/>
</dbReference>
<protein>
    <recommendedName>
        <fullName evidence="1">MaoC-like domain-containing protein</fullName>
    </recommendedName>
</protein>
<dbReference type="InterPro" id="IPR002539">
    <property type="entry name" value="MaoC-like_dom"/>
</dbReference>
<dbReference type="AlphaFoldDB" id="A0A645EUT8"/>
<dbReference type="SUPFAM" id="SSF54637">
    <property type="entry name" value="Thioesterase/thiol ester dehydrase-isomerase"/>
    <property type="match status" value="1"/>
</dbReference>
<dbReference type="PANTHER" id="PTHR43664:SF1">
    <property type="entry name" value="BETA-METHYLMALYL-COA DEHYDRATASE"/>
    <property type="match status" value="1"/>
</dbReference>
<proteinExistence type="predicted"/>